<evidence type="ECO:0000313" key="2">
    <source>
        <dbReference type="EMBL" id="RUQ66754.1"/>
    </source>
</evidence>
<gene>
    <name evidence="2" type="ORF">EJ913_21425</name>
</gene>
<dbReference type="RefSeq" id="WP_127001684.1">
    <property type="nucleotide sequence ID" value="NZ_JBNPXW010000016.1"/>
</dbReference>
<name>A0A3S0VFV9_9PROT</name>
<dbReference type="OrthoDB" id="8588447at2"/>
<proteinExistence type="predicted"/>
<dbReference type="Proteomes" id="UP000280346">
    <property type="component" value="Unassembled WGS sequence"/>
</dbReference>
<evidence type="ECO:0008006" key="4">
    <source>
        <dbReference type="Google" id="ProtNLM"/>
    </source>
</evidence>
<keyword evidence="3" id="KW-1185">Reference proteome</keyword>
<dbReference type="EMBL" id="RZIJ01000019">
    <property type="protein sequence ID" value="RUQ66754.1"/>
    <property type="molecule type" value="Genomic_DNA"/>
</dbReference>
<reference evidence="2 3" key="1">
    <citation type="submission" date="2018-12" db="EMBL/GenBank/DDBJ databases">
        <authorList>
            <person name="Yang Y."/>
        </authorList>
    </citation>
    <scope>NUCLEOTIDE SEQUENCE [LARGE SCALE GENOMIC DNA]</scope>
    <source>
        <strain evidence="2 3">GSF71</strain>
    </source>
</reference>
<evidence type="ECO:0000256" key="1">
    <source>
        <dbReference type="SAM" id="SignalP"/>
    </source>
</evidence>
<comment type="caution">
    <text evidence="2">The sequence shown here is derived from an EMBL/GenBank/DDBJ whole genome shotgun (WGS) entry which is preliminary data.</text>
</comment>
<feature type="chain" id="PRO_5018634741" description="Type VI secretion protein" evidence="1">
    <location>
        <begin position="26"/>
        <end position="165"/>
    </location>
</feature>
<evidence type="ECO:0000313" key="3">
    <source>
        <dbReference type="Proteomes" id="UP000280346"/>
    </source>
</evidence>
<accession>A0A3S0VFV9</accession>
<protein>
    <recommendedName>
        <fullName evidence="4">Type VI secretion protein</fullName>
    </recommendedName>
</protein>
<sequence>MRAMRKAMRLMGAMVGTTLALSGCAQGPATAWRNADAAPVVLRIAADPDANGRRPVAVDVVRAGDTAMAARLGSMDAASWFHARDTLRNEGTARIAIVSWEVVPGQNVALGSLPPFAATPVATFVYALYAAPGLHRQRVDGGAPLAVRLGRDGFTLETLAGGGAP</sequence>
<dbReference type="AlphaFoldDB" id="A0A3S0VFV9"/>
<keyword evidence="1" id="KW-0732">Signal</keyword>
<organism evidence="2 3">
    <name type="scientific">Azospirillum doebereinerae</name>
    <dbReference type="NCBI Taxonomy" id="92933"/>
    <lineage>
        <taxon>Bacteria</taxon>
        <taxon>Pseudomonadati</taxon>
        <taxon>Pseudomonadota</taxon>
        <taxon>Alphaproteobacteria</taxon>
        <taxon>Rhodospirillales</taxon>
        <taxon>Azospirillaceae</taxon>
        <taxon>Azospirillum</taxon>
    </lineage>
</organism>
<feature type="signal peptide" evidence="1">
    <location>
        <begin position="1"/>
        <end position="25"/>
    </location>
</feature>
<dbReference type="PROSITE" id="PS51257">
    <property type="entry name" value="PROKAR_LIPOPROTEIN"/>
    <property type="match status" value="1"/>
</dbReference>